<name>A0A9K3D9P1_9EUKA</name>
<feature type="non-terminal residue" evidence="1">
    <location>
        <position position="1"/>
    </location>
</feature>
<organism evidence="1 2">
    <name type="scientific">Kipferlia bialata</name>
    <dbReference type="NCBI Taxonomy" id="797122"/>
    <lineage>
        <taxon>Eukaryota</taxon>
        <taxon>Metamonada</taxon>
        <taxon>Carpediemonas-like organisms</taxon>
        <taxon>Kipferlia</taxon>
    </lineage>
</organism>
<evidence type="ECO:0000313" key="2">
    <source>
        <dbReference type="Proteomes" id="UP000265618"/>
    </source>
</evidence>
<accession>A0A9K3D9P1</accession>
<dbReference type="SUPFAM" id="SSF52047">
    <property type="entry name" value="RNI-like"/>
    <property type="match status" value="1"/>
</dbReference>
<dbReference type="AlphaFoldDB" id="A0A9K3D9P1"/>
<evidence type="ECO:0000313" key="1">
    <source>
        <dbReference type="EMBL" id="GIQ91494.1"/>
    </source>
</evidence>
<dbReference type="Gene3D" id="3.80.10.10">
    <property type="entry name" value="Ribonuclease Inhibitor"/>
    <property type="match status" value="1"/>
</dbReference>
<dbReference type="InterPro" id="IPR032675">
    <property type="entry name" value="LRR_dom_sf"/>
</dbReference>
<keyword evidence="2" id="KW-1185">Reference proteome</keyword>
<protein>
    <submittedName>
        <fullName evidence="1">Uncharacterized protein</fullName>
    </submittedName>
</protein>
<dbReference type="Proteomes" id="UP000265618">
    <property type="component" value="Unassembled WGS sequence"/>
</dbReference>
<dbReference type="EMBL" id="BDIP01007815">
    <property type="protein sequence ID" value="GIQ91494.1"/>
    <property type="molecule type" value="Genomic_DNA"/>
</dbReference>
<sequence length="148" mass="15587">ACEEAGRQPLPSVSKKIRTAAEEEKLFTSLVLPVECTAEDAACLVPFLVRYGQLKTLCAWRCPIGDDGMRALAGWLVADTELVSLELMDCGLGALGVSALGTVLGQNCRLESVSLDHTPGVGKALADIAIGLSANQTLKVSVELYGRV</sequence>
<reference evidence="1 2" key="1">
    <citation type="journal article" date="2018" name="PLoS ONE">
        <title>The draft genome of Kipferlia bialata reveals reductive genome evolution in fornicate parasites.</title>
        <authorList>
            <person name="Tanifuji G."/>
            <person name="Takabayashi S."/>
            <person name="Kume K."/>
            <person name="Takagi M."/>
            <person name="Nakayama T."/>
            <person name="Kamikawa R."/>
            <person name="Inagaki Y."/>
            <person name="Hashimoto T."/>
        </authorList>
    </citation>
    <scope>NUCLEOTIDE SEQUENCE [LARGE SCALE GENOMIC DNA]</scope>
    <source>
        <strain evidence="1">NY0173</strain>
    </source>
</reference>
<gene>
    <name evidence="1" type="ORF">KIPB_014773</name>
</gene>
<comment type="caution">
    <text evidence="1">The sequence shown here is derived from an EMBL/GenBank/DDBJ whole genome shotgun (WGS) entry which is preliminary data.</text>
</comment>
<proteinExistence type="predicted"/>